<dbReference type="PROSITE" id="PS50090">
    <property type="entry name" value="MYB_LIKE"/>
    <property type="match status" value="3"/>
</dbReference>
<dbReference type="PANTHER" id="PTHR46621:SF1">
    <property type="entry name" value="SNRNA-ACTIVATING PROTEIN COMPLEX SUBUNIT 4"/>
    <property type="match status" value="1"/>
</dbReference>
<feature type="domain" description="HTH myb-type" evidence="7">
    <location>
        <begin position="106"/>
        <end position="159"/>
    </location>
</feature>
<comment type="caution">
    <text evidence="8">The sequence shown here is derived from an EMBL/GenBank/DDBJ whole genome shotgun (WGS) entry which is preliminary data.</text>
</comment>
<dbReference type="InterPro" id="IPR009057">
    <property type="entry name" value="Homeodomain-like_sf"/>
</dbReference>
<dbReference type="EMBL" id="JAOAOG010000266">
    <property type="protein sequence ID" value="KAJ6234838.1"/>
    <property type="molecule type" value="Genomic_DNA"/>
</dbReference>
<dbReference type="CDD" id="cd00167">
    <property type="entry name" value="SANT"/>
    <property type="match status" value="3"/>
</dbReference>
<dbReference type="InterPro" id="IPR051575">
    <property type="entry name" value="Myb-like_DNA-bd"/>
</dbReference>
<evidence type="ECO:0000313" key="9">
    <source>
        <dbReference type="Proteomes" id="UP001150062"/>
    </source>
</evidence>
<proteinExistence type="predicted"/>
<keyword evidence="2" id="KW-0238">DNA-binding</keyword>
<feature type="domain" description="HTH myb-type" evidence="7">
    <location>
        <begin position="161"/>
        <end position="210"/>
    </location>
</feature>
<protein>
    <submittedName>
        <fullName evidence="8">Transcription factor myb3r-4</fullName>
    </submittedName>
</protein>
<evidence type="ECO:0000256" key="2">
    <source>
        <dbReference type="ARBA" id="ARBA00023125"/>
    </source>
</evidence>
<feature type="domain" description="Myb-like" evidence="6">
    <location>
        <begin position="58"/>
        <end position="101"/>
    </location>
</feature>
<feature type="domain" description="Myb-like" evidence="6">
    <location>
        <begin position="156"/>
        <end position="206"/>
    </location>
</feature>
<dbReference type="Proteomes" id="UP001150062">
    <property type="component" value="Unassembled WGS sequence"/>
</dbReference>
<organism evidence="8 9">
    <name type="scientific">Anaeramoeba flamelloides</name>
    <dbReference type="NCBI Taxonomy" id="1746091"/>
    <lineage>
        <taxon>Eukaryota</taxon>
        <taxon>Metamonada</taxon>
        <taxon>Anaeramoebidae</taxon>
        <taxon>Anaeramoeba</taxon>
    </lineage>
</organism>
<keyword evidence="1" id="KW-0805">Transcription regulation</keyword>
<dbReference type="InterPro" id="IPR017930">
    <property type="entry name" value="Myb_dom"/>
</dbReference>
<keyword evidence="4" id="KW-0539">Nucleus</keyword>
<feature type="domain" description="Myb-like" evidence="6">
    <location>
        <begin position="102"/>
        <end position="155"/>
    </location>
</feature>
<dbReference type="Gene3D" id="1.10.10.60">
    <property type="entry name" value="Homeodomain-like"/>
    <property type="match status" value="3"/>
</dbReference>
<keyword evidence="3" id="KW-0804">Transcription</keyword>
<name>A0ABQ8XQF2_9EUKA</name>
<evidence type="ECO:0000259" key="7">
    <source>
        <dbReference type="PROSITE" id="PS51294"/>
    </source>
</evidence>
<sequence length="554" mass="65263">MIFEYFPQSTITFIPTQNLQLISKQLKKFMNNETQKQLKSTILFEEMLKEQVERTDLWDSQSDTKLIKMVEIYDEKNWDKIAGEFPKFDKADCLIRYRNMFQIKSKKGPWNEVEDKLLVSAVKKLGNSDSLWNNIATLVPGRNSKQCRERWRNQLDPEIDRSPITEEEDRILIEKIAEIGNKWCKLSALFPGRPDNMLKNHWYSVLYPKVLKEQKQKEKPIISGKRVARSDLKKLTRRKKKKKSNTQYYPPFSTRKRTLNKEQNKDDLKKTQVTTRSQKDKKRRLLKNKNNNRNSNTNSHRNTNTNTRATSTNPKGSKKTNNRKKNRSRKKRYRIVIKNRRNSQKEKEEFPHKLKEIEIENENENEKSQFNKPTPLTEEFQLIDAIDFQKSEIKTDPRPIKNEPNIFFPIESNSSSSSSSTINNNCSLGHENITNIENLKLSTNQIYYLYSNNINNNFNFNLNVNNSNNLVNDNSANVQNYDQEFKNSPKLTFLENSISNDFQNFCPNLNTNTNTNASPLPIDECLWNNNNNLNNSTMSDINSWDLFQNCEYFD</sequence>
<evidence type="ECO:0000256" key="1">
    <source>
        <dbReference type="ARBA" id="ARBA00023015"/>
    </source>
</evidence>
<evidence type="ECO:0000313" key="8">
    <source>
        <dbReference type="EMBL" id="KAJ6234838.1"/>
    </source>
</evidence>
<feature type="compositionally biased region" description="Basic residues" evidence="5">
    <location>
        <begin position="316"/>
        <end position="342"/>
    </location>
</feature>
<feature type="region of interest" description="Disordered" evidence="5">
    <location>
        <begin position="214"/>
        <end position="350"/>
    </location>
</feature>
<evidence type="ECO:0000259" key="6">
    <source>
        <dbReference type="PROSITE" id="PS50090"/>
    </source>
</evidence>
<dbReference type="SMART" id="SM00717">
    <property type="entry name" value="SANT"/>
    <property type="match status" value="3"/>
</dbReference>
<keyword evidence="9" id="KW-1185">Reference proteome</keyword>
<dbReference type="SUPFAM" id="SSF46689">
    <property type="entry name" value="Homeodomain-like"/>
    <property type="match status" value="2"/>
</dbReference>
<reference evidence="8" key="1">
    <citation type="submission" date="2022-08" db="EMBL/GenBank/DDBJ databases">
        <title>Novel sulfate-reducing endosymbionts in the free-living metamonad Anaeramoeba.</title>
        <authorList>
            <person name="Jerlstrom-Hultqvist J."/>
            <person name="Cepicka I."/>
            <person name="Gallot-Lavallee L."/>
            <person name="Salas-Leiva D."/>
            <person name="Curtis B.A."/>
            <person name="Zahonova K."/>
            <person name="Pipaliya S."/>
            <person name="Dacks J."/>
            <person name="Roger A.J."/>
        </authorList>
    </citation>
    <scope>NUCLEOTIDE SEQUENCE</scope>
    <source>
        <strain evidence="8">Schooner1</strain>
    </source>
</reference>
<gene>
    <name evidence="8" type="ORF">M0813_28815</name>
</gene>
<feature type="compositionally biased region" description="Basic residues" evidence="5">
    <location>
        <begin position="235"/>
        <end position="244"/>
    </location>
</feature>
<feature type="compositionally biased region" description="Basic and acidic residues" evidence="5">
    <location>
        <begin position="259"/>
        <end position="270"/>
    </location>
</feature>
<accession>A0ABQ8XQF2</accession>
<dbReference type="Pfam" id="PF00249">
    <property type="entry name" value="Myb_DNA-binding"/>
    <property type="match status" value="2"/>
</dbReference>
<evidence type="ECO:0000256" key="4">
    <source>
        <dbReference type="ARBA" id="ARBA00023242"/>
    </source>
</evidence>
<feature type="compositionally biased region" description="Low complexity" evidence="5">
    <location>
        <begin position="288"/>
        <end position="315"/>
    </location>
</feature>
<dbReference type="InterPro" id="IPR001005">
    <property type="entry name" value="SANT/Myb"/>
</dbReference>
<evidence type="ECO:0000256" key="5">
    <source>
        <dbReference type="SAM" id="MobiDB-lite"/>
    </source>
</evidence>
<dbReference type="PROSITE" id="PS51294">
    <property type="entry name" value="HTH_MYB"/>
    <property type="match status" value="2"/>
</dbReference>
<evidence type="ECO:0000256" key="3">
    <source>
        <dbReference type="ARBA" id="ARBA00023163"/>
    </source>
</evidence>
<dbReference type="PANTHER" id="PTHR46621">
    <property type="entry name" value="SNRNA-ACTIVATING PROTEIN COMPLEX SUBUNIT 4"/>
    <property type="match status" value="1"/>
</dbReference>